<feature type="domain" description="DUF3616" evidence="1">
    <location>
        <begin position="145"/>
        <end position="314"/>
    </location>
</feature>
<organism evidence="2 3">
    <name type="scientific">Bradyrhizobium ontarionense</name>
    <dbReference type="NCBI Taxonomy" id="2898149"/>
    <lineage>
        <taxon>Bacteria</taxon>
        <taxon>Pseudomonadati</taxon>
        <taxon>Pseudomonadota</taxon>
        <taxon>Alphaproteobacteria</taxon>
        <taxon>Hyphomicrobiales</taxon>
        <taxon>Nitrobacteraceae</taxon>
        <taxon>Bradyrhizobium</taxon>
    </lineage>
</organism>
<feature type="domain" description="DUF3616" evidence="1">
    <location>
        <begin position="96"/>
        <end position="124"/>
    </location>
</feature>
<protein>
    <submittedName>
        <fullName evidence="2">DUF3616 domain-containing protein</fullName>
    </submittedName>
</protein>
<proteinExistence type="predicted"/>
<dbReference type="RefSeq" id="WP_231318321.1">
    <property type="nucleotide sequence ID" value="NZ_CP088156.1"/>
</dbReference>
<dbReference type="EMBL" id="CP088156">
    <property type="protein sequence ID" value="UFZ02532.1"/>
    <property type="molecule type" value="Genomic_DNA"/>
</dbReference>
<name>A0ABY3R699_9BRAD</name>
<dbReference type="Pfam" id="PF12275">
    <property type="entry name" value="DUF3616"/>
    <property type="match status" value="2"/>
</dbReference>
<accession>A0ABY3R699</accession>
<dbReference type="InterPro" id="IPR022060">
    <property type="entry name" value="DUF3616"/>
</dbReference>
<evidence type="ECO:0000259" key="1">
    <source>
        <dbReference type="Pfam" id="PF12275"/>
    </source>
</evidence>
<sequence>MIKLTPVDVSRDFEGKDGKTAADISGISCLSPKNGKRTCLLVNDQNREAQFATFNDRKDKFKVGETIKLIGKRPDPETLGQPPKPAEGGCQDDSFDDLDGEGVAYAGSYFYVVGSHGCSRKHGEFHLSSFILARVSLDSNDVTTTYRVSDLLKKSDKVAPFFAKNLDAKENGLNIEGIAAIDDTLWLGLRAPVTEDGDAYLVSGSISELFHAGHDQSVRSVNTVGIKLDGRGIRDLAPLPDGRILVLAGPAQDSDLSYKLYLVEPANNAKADLGTLEGLSQKVKGKMTAGKAEGLTVLDVADGTVRFVVVFDSLLNGAPHRGEVTLPKREPG</sequence>
<keyword evidence="3" id="KW-1185">Reference proteome</keyword>
<gene>
    <name evidence="2" type="ORF">LQG66_25030</name>
</gene>
<evidence type="ECO:0000313" key="3">
    <source>
        <dbReference type="Proteomes" id="UP001431010"/>
    </source>
</evidence>
<evidence type="ECO:0000313" key="2">
    <source>
        <dbReference type="EMBL" id="UFZ02532.1"/>
    </source>
</evidence>
<dbReference type="Proteomes" id="UP001431010">
    <property type="component" value="Chromosome"/>
</dbReference>
<reference evidence="2" key="1">
    <citation type="journal article" date="2024" name="Antonie Van Leeuwenhoek">
        <title>Bradyrhizobium ontarionense sp. nov., a novel bacterial symbiont isolated from Aeschynomene indica (Indian jointvetch), harbours photosynthesis, nitrogen fixation and nitrous oxide (N2O) reductase genes.</title>
        <authorList>
            <person name="Bromfield E.S.P."/>
            <person name="Cloutier S."/>
        </authorList>
    </citation>
    <scope>NUCLEOTIDE SEQUENCE</scope>
    <source>
        <strain evidence="2">A19</strain>
    </source>
</reference>